<dbReference type="GO" id="GO:0003700">
    <property type="term" value="F:DNA-binding transcription factor activity"/>
    <property type="evidence" value="ECO:0007669"/>
    <property type="project" value="InterPro"/>
</dbReference>
<organism evidence="5">
    <name type="scientific">uncultured Sulfurovum sp</name>
    <dbReference type="NCBI Taxonomy" id="269237"/>
    <lineage>
        <taxon>Bacteria</taxon>
        <taxon>Pseudomonadati</taxon>
        <taxon>Campylobacterota</taxon>
        <taxon>Epsilonproteobacteria</taxon>
        <taxon>Campylobacterales</taxon>
        <taxon>Sulfurovaceae</taxon>
        <taxon>Sulfurovum</taxon>
        <taxon>environmental samples</taxon>
    </lineage>
</organism>
<keyword evidence="1" id="KW-0805">Transcription regulation</keyword>
<sequence>MHYMEAQYDVAKNCLFSKTRTVSRYITNLYTDGLKEVGLTPVQYSMLTAIQVLEEANINGLSSALKMDRTTINRNLKPLVRDGLVFINESSDRRERLISITKEGKELYEKGYENWQKAQSDFKNILGEEKRDEMTKLLDEIIAVIGKK</sequence>
<keyword evidence="3" id="KW-0804">Transcription</keyword>
<dbReference type="InterPro" id="IPR036390">
    <property type="entry name" value="WH_DNA-bd_sf"/>
</dbReference>
<dbReference type="AlphaFoldDB" id="A0A6S6UIL8"/>
<dbReference type="PANTHER" id="PTHR42756">
    <property type="entry name" value="TRANSCRIPTIONAL REGULATOR, MARR"/>
    <property type="match status" value="1"/>
</dbReference>
<name>A0A6S6UIL8_9BACT</name>
<evidence type="ECO:0000256" key="2">
    <source>
        <dbReference type="ARBA" id="ARBA00023125"/>
    </source>
</evidence>
<evidence type="ECO:0000256" key="3">
    <source>
        <dbReference type="ARBA" id="ARBA00023163"/>
    </source>
</evidence>
<accession>A0A6S6UIL8</accession>
<dbReference type="GO" id="GO:0003677">
    <property type="term" value="F:DNA binding"/>
    <property type="evidence" value="ECO:0007669"/>
    <property type="project" value="UniProtKB-KW"/>
</dbReference>
<dbReference type="PANTHER" id="PTHR42756:SF1">
    <property type="entry name" value="TRANSCRIPTIONAL REPRESSOR OF EMRAB OPERON"/>
    <property type="match status" value="1"/>
</dbReference>
<keyword evidence="2" id="KW-0238">DNA-binding</keyword>
<feature type="domain" description="HTH marR-type" evidence="4">
    <location>
        <begin position="12"/>
        <end position="143"/>
    </location>
</feature>
<dbReference type="Pfam" id="PF12802">
    <property type="entry name" value="MarR_2"/>
    <property type="match status" value="1"/>
</dbReference>
<dbReference type="InterPro" id="IPR000835">
    <property type="entry name" value="HTH_MarR-typ"/>
</dbReference>
<proteinExistence type="predicted"/>
<dbReference type="InterPro" id="IPR036388">
    <property type="entry name" value="WH-like_DNA-bd_sf"/>
</dbReference>
<dbReference type="EMBL" id="CACVAS010000170">
    <property type="protein sequence ID" value="CAA6828542.1"/>
    <property type="molecule type" value="Genomic_DNA"/>
</dbReference>
<evidence type="ECO:0000259" key="4">
    <source>
        <dbReference type="PROSITE" id="PS50995"/>
    </source>
</evidence>
<dbReference type="Gene3D" id="1.10.10.10">
    <property type="entry name" value="Winged helix-like DNA-binding domain superfamily/Winged helix DNA-binding domain"/>
    <property type="match status" value="1"/>
</dbReference>
<protein>
    <recommendedName>
        <fullName evidence="4">HTH marR-type domain-containing protein</fullName>
    </recommendedName>
</protein>
<dbReference type="SUPFAM" id="SSF46785">
    <property type="entry name" value="Winged helix' DNA-binding domain"/>
    <property type="match status" value="1"/>
</dbReference>
<evidence type="ECO:0000256" key="1">
    <source>
        <dbReference type="ARBA" id="ARBA00023015"/>
    </source>
</evidence>
<gene>
    <name evidence="5" type="ORF">HELGO_WM2034</name>
</gene>
<reference evidence="5" key="1">
    <citation type="submission" date="2020-01" db="EMBL/GenBank/DDBJ databases">
        <authorList>
            <person name="Meier V. D."/>
            <person name="Meier V D."/>
        </authorList>
    </citation>
    <scope>NUCLEOTIDE SEQUENCE</scope>
    <source>
        <strain evidence="5">HLG_WM_MAG_01</strain>
    </source>
</reference>
<evidence type="ECO:0000313" key="5">
    <source>
        <dbReference type="EMBL" id="CAA6828542.1"/>
    </source>
</evidence>
<dbReference type="SMART" id="SM00347">
    <property type="entry name" value="HTH_MARR"/>
    <property type="match status" value="1"/>
</dbReference>
<dbReference type="PROSITE" id="PS50995">
    <property type="entry name" value="HTH_MARR_2"/>
    <property type="match status" value="1"/>
</dbReference>